<evidence type="ECO:0000259" key="7">
    <source>
        <dbReference type="PROSITE" id="PS50056"/>
    </source>
</evidence>
<dbReference type="PROSITE" id="PS50054">
    <property type="entry name" value="TYR_PHOSPHATASE_DUAL"/>
    <property type="match status" value="1"/>
</dbReference>
<feature type="region of interest" description="Disordered" evidence="5">
    <location>
        <begin position="23"/>
        <end position="106"/>
    </location>
</feature>
<feature type="compositionally biased region" description="Acidic residues" evidence="5">
    <location>
        <begin position="350"/>
        <end position="359"/>
    </location>
</feature>
<dbReference type="OrthoDB" id="2017893at2759"/>
<gene>
    <name evidence="8" type="ORF">EUX98_g37</name>
</gene>
<feature type="region of interest" description="Disordered" evidence="5">
    <location>
        <begin position="323"/>
        <end position="359"/>
    </location>
</feature>
<dbReference type="GO" id="GO:0008330">
    <property type="term" value="F:protein tyrosine/threonine phosphatase activity"/>
    <property type="evidence" value="ECO:0007669"/>
    <property type="project" value="TreeGrafter"/>
</dbReference>
<feature type="compositionally biased region" description="Low complexity" evidence="5">
    <location>
        <begin position="604"/>
        <end position="618"/>
    </location>
</feature>
<proteinExistence type="inferred from homology"/>
<feature type="compositionally biased region" description="Polar residues" evidence="5">
    <location>
        <begin position="577"/>
        <end position="596"/>
    </location>
</feature>
<sequence>MPRRKGPPTALRIDTPVHNPNIALALNDSSAPPSTLSSATSDSDSFVYPPPNTSRTRNMKKLSLSLPSAHSSSNSLAIPADPVQSQGAPLTQPSAPPPSRRRPSVISLPNTTTTALLHRKDEDLDGSPTIPYIDGPLQILPGIWLGSEDNTRQYSVLRERGIRSILNVAQEVSTVFDSLPPLRPFMSTPDLSTVVSDADSTFYSAHIPSGRPSMHYLKLPWSHGQSNLVSDGFPAAMTFVDQALERGDGVLIHCQCGVSRSATLVIALVMRAAAQCSPSVPPEVWALKGMQGAYAFVKEKSKWVGPNMSLIYQLLDYERTFTNGGSPAPSHRSSISTEEEEWSRRRQKLDEEEIENDQESIEVMREARALDKAMEDRLLARKSSASSIGSSNGIGMGQAWRNRYGSSRKRTGSITSVVTTGSVLSENLVEEDEEAELLGVGGGFTETTCSSAEPTEDETSSMSSGDPNSRQTSPCTVDMQTSSLPTARLPPPSAPAHRHTFSLPPAPATAIRATFDLPPRVPLKPKTRRRPPPLFGTLPPVPSSPVSPNVVAVTTRTRTESRKPQAPPAFLRRISHTSTKSTSSVQPLSATPSQTLFVFPPSPTNTTTLRTPSTMTLTSNSSFPFPSVSTPRVSTFKSQGRSRSFIGLGTPATPTIASSRVDARGWNGHH</sequence>
<dbReference type="InterPro" id="IPR000387">
    <property type="entry name" value="Tyr_Pase_dom"/>
</dbReference>
<feature type="domain" description="Tyrosine specific protein phosphatases" evidence="7">
    <location>
        <begin position="231"/>
        <end position="270"/>
    </location>
</feature>
<dbReference type="Pfam" id="PF00782">
    <property type="entry name" value="DSPc"/>
    <property type="match status" value="1"/>
</dbReference>
<dbReference type="InterPro" id="IPR029021">
    <property type="entry name" value="Prot-tyrosine_phosphatase-like"/>
</dbReference>
<dbReference type="SMART" id="SM00195">
    <property type="entry name" value="DSPc"/>
    <property type="match status" value="1"/>
</dbReference>
<feature type="compositionally biased region" description="Polar residues" evidence="5">
    <location>
        <begin position="460"/>
        <end position="485"/>
    </location>
</feature>
<reference evidence="8 9" key="1">
    <citation type="submission" date="2019-02" db="EMBL/GenBank/DDBJ databases">
        <title>Genome sequencing of the rare red list fungi Antrodiella citrinella (Flaviporus citrinellus).</title>
        <authorList>
            <person name="Buettner E."/>
            <person name="Kellner H."/>
        </authorList>
    </citation>
    <scope>NUCLEOTIDE SEQUENCE [LARGE SCALE GENOMIC DNA]</scope>
    <source>
        <strain evidence="8 9">DSM 108506</strain>
    </source>
</reference>
<comment type="caution">
    <text evidence="8">The sequence shown here is derived from an EMBL/GenBank/DDBJ whole genome shotgun (WGS) entry which is preliminary data.</text>
</comment>
<dbReference type="PANTHER" id="PTHR10159">
    <property type="entry name" value="DUAL SPECIFICITY PROTEIN PHOSPHATASE"/>
    <property type="match status" value="1"/>
</dbReference>
<organism evidence="8 9">
    <name type="scientific">Antrodiella citrinella</name>
    <dbReference type="NCBI Taxonomy" id="2447956"/>
    <lineage>
        <taxon>Eukaryota</taxon>
        <taxon>Fungi</taxon>
        <taxon>Dikarya</taxon>
        <taxon>Basidiomycota</taxon>
        <taxon>Agaricomycotina</taxon>
        <taxon>Agaricomycetes</taxon>
        <taxon>Polyporales</taxon>
        <taxon>Steccherinaceae</taxon>
        <taxon>Antrodiella</taxon>
    </lineage>
</organism>
<evidence type="ECO:0000256" key="2">
    <source>
        <dbReference type="ARBA" id="ARBA00013064"/>
    </source>
</evidence>
<keyword evidence="4" id="KW-0904">Protein phosphatase</keyword>
<feature type="compositionally biased region" description="Polar residues" evidence="5">
    <location>
        <begin position="323"/>
        <end position="336"/>
    </location>
</feature>
<dbReference type="GO" id="GO:0005737">
    <property type="term" value="C:cytoplasm"/>
    <property type="evidence" value="ECO:0007669"/>
    <property type="project" value="TreeGrafter"/>
</dbReference>
<dbReference type="Proteomes" id="UP000308730">
    <property type="component" value="Unassembled WGS sequence"/>
</dbReference>
<feature type="region of interest" description="Disordered" evidence="5">
    <location>
        <begin position="577"/>
        <end position="618"/>
    </location>
</feature>
<feature type="compositionally biased region" description="Polar residues" evidence="5">
    <location>
        <begin position="83"/>
        <end position="92"/>
    </location>
</feature>
<feature type="compositionally biased region" description="Low complexity" evidence="5">
    <location>
        <begin position="29"/>
        <end position="45"/>
    </location>
</feature>
<dbReference type="AlphaFoldDB" id="A0A4S4N7Y0"/>
<dbReference type="EC" id="3.1.3.48" evidence="2"/>
<accession>A0A4S4N7Y0</accession>
<evidence type="ECO:0000259" key="6">
    <source>
        <dbReference type="PROSITE" id="PS50054"/>
    </source>
</evidence>
<dbReference type="PROSITE" id="PS00383">
    <property type="entry name" value="TYR_PHOSPHATASE_1"/>
    <property type="match status" value="1"/>
</dbReference>
<feature type="region of interest" description="Disordered" evidence="5">
    <location>
        <begin position="518"/>
        <end position="548"/>
    </location>
</feature>
<keyword evidence="3" id="KW-0378">Hydrolase</keyword>
<evidence type="ECO:0000256" key="5">
    <source>
        <dbReference type="SAM" id="MobiDB-lite"/>
    </source>
</evidence>
<feature type="domain" description="Tyrosine-protein phosphatase" evidence="6">
    <location>
        <begin position="135"/>
        <end position="323"/>
    </location>
</feature>
<dbReference type="EMBL" id="SGPM01000001">
    <property type="protein sequence ID" value="THH34118.1"/>
    <property type="molecule type" value="Genomic_DNA"/>
</dbReference>
<dbReference type="InterPro" id="IPR000340">
    <property type="entry name" value="Dual-sp_phosphatase_cat-dom"/>
</dbReference>
<dbReference type="Gene3D" id="3.90.190.10">
    <property type="entry name" value="Protein tyrosine phosphatase superfamily"/>
    <property type="match status" value="1"/>
</dbReference>
<dbReference type="PROSITE" id="PS50056">
    <property type="entry name" value="TYR_PHOSPHATASE_2"/>
    <property type="match status" value="1"/>
</dbReference>
<keyword evidence="9" id="KW-1185">Reference proteome</keyword>
<dbReference type="GO" id="GO:0017017">
    <property type="term" value="F:MAP kinase tyrosine/serine/threonine phosphatase activity"/>
    <property type="evidence" value="ECO:0007669"/>
    <property type="project" value="TreeGrafter"/>
</dbReference>
<feature type="region of interest" description="Disordered" evidence="5">
    <location>
        <begin position="441"/>
        <end position="498"/>
    </location>
</feature>
<dbReference type="InterPro" id="IPR020422">
    <property type="entry name" value="TYR_PHOSPHATASE_DUAL_dom"/>
</dbReference>
<comment type="similarity">
    <text evidence="1">Belongs to the protein-tyrosine phosphatase family. Non-receptor class dual specificity subfamily.</text>
</comment>
<evidence type="ECO:0000313" key="8">
    <source>
        <dbReference type="EMBL" id="THH34118.1"/>
    </source>
</evidence>
<evidence type="ECO:0000313" key="9">
    <source>
        <dbReference type="Proteomes" id="UP000308730"/>
    </source>
</evidence>
<dbReference type="GO" id="GO:0033550">
    <property type="term" value="F:MAP kinase tyrosine phosphatase activity"/>
    <property type="evidence" value="ECO:0007669"/>
    <property type="project" value="TreeGrafter"/>
</dbReference>
<protein>
    <recommendedName>
        <fullName evidence="2">protein-tyrosine-phosphatase</fullName>
        <ecNumber evidence="2">3.1.3.48</ecNumber>
    </recommendedName>
</protein>
<dbReference type="InterPro" id="IPR016130">
    <property type="entry name" value="Tyr_Pase_AS"/>
</dbReference>
<evidence type="ECO:0000256" key="3">
    <source>
        <dbReference type="ARBA" id="ARBA00022801"/>
    </source>
</evidence>
<evidence type="ECO:0000256" key="4">
    <source>
        <dbReference type="ARBA" id="ARBA00022912"/>
    </source>
</evidence>
<dbReference type="GO" id="GO:0043409">
    <property type="term" value="P:negative regulation of MAPK cascade"/>
    <property type="evidence" value="ECO:0007669"/>
    <property type="project" value="TreeGrafter"/>
</dbReference>
<dbReference type="SUPFAM" id="SSF52799">
    <property type="entry name" value="(Phosphotyrosine protein) phosphatases II"/>
    <property type="match status" value="1"/>
</dbReference>
<evidence type="ECO:0000256" key="1">
    <source>
        <dbReference type="ARBA" id="ARBA00008601"/>
    </source>
</evidence>
<feature type="compositionally biased region" description="Low complexity" evidence="5">
    <location>
        <begin position="62"/>
        <end position="76"/>
    </location>
</feature>
<dbReference type="PANTHER" id="PTHR10159:SF519">
    <property type="entry name" value="DUAL SPECIFICITY PROTEIN PHOSPHATASE MPK3"/>
    <property type="match status" value="1"/>
</dbReference>
<name>A0A4S4N7Y0_9APHY</name>